<gene>
    <name evidence="13" type="ORF">HQ36_04465</name>
</gene>
<name>A0A0A2GCJ1_9PORP</name>
<evidence type="ECO:0000256" key="10">
    <source>
        <dbReference type="PIRSR" id="PIRSR500134-2"/>
    </source>
</evidence>
<feature type="binding site" evidence="10">
    <location>
        <position position="328"/>
    </location>
    <ligand>
        <name>substrate</name>
    </ligand>
</feature>
<dbReference type="SUPFAM" id="SSF48179">
    <property type="entry name" value="6-phosphogluconate dehydrogenase C-terminal domain-like"/>
    <property type="match status" value="1"/>
</dbReference>
<evidence type="ECO:0000256" key="1">
    <source>
        <dbReference type="ARBA" id="ARBA00004701"/>
    </source>
</evidence>
<feature type="binding site" evidence="11">
    <location>
        <position position="35"/>
    </location>
    <ligand>
        <name>NAD(+)</name>
        <dbReference type="ChEBI" id="CHEBI:57540"/>
    </ligand>
</feature>
<evidence type="ECO:0000256" key="6">
    <source>
        <dbReference type="ARBA" id="ARBA00023027"/>
    </source>
</evidence>
<keyword evidence="6 8" id="KW-0520">NAD</keyword>
<feature type="binding site" evidence="10">
    <location>
        <position position="263"/>
    </location>
    <ligand>
        <name>substrate</name>
    </ligand>
</feature>
<evidence type="ECO:0000259" key="12">
    <source>
        <dbReference type="SMART" id="SM00984"/>
    </source>
</evidence>
<evidence type="ECO:0000256" key="8">
    <source>
        <dbReference type="PIRNR" id="PIRNR000124"/>
    </source>
</evidence>
<evidence type="ECO:0000256" key="5">
    <source>
        <dbReference type="ARBA" id="ARBA00023002"/>
    </source>
</evidence>
<evidence type="ECO:0000256" key="3">
    <source>
        <dbReference type="ARBA" id="ARBA00012954"/>
    </source>
</evidence>
<evidence type="ECO:0000256" key="11">
    <source>
        <dbReference type="PIRSR" id="PIRSR500134-3"/>
    </source>
</evidence>
<feature type="binding site" evidence="11">
    <location>
        <position position="86"/>
    </location>
    <ligand>
        <name>NAD(+)</name>
        <dbReference type="ChEBI" id="CHEBI:57540"/>
    </ligand>
</feature>
<evidence type="ECO:0000313" key="13">
    <source>
        <dbReference type="EMBL" id="KGN98169.1"/>
    </source>
</evidence>
<dbReference type="InterPro" id="IPR014026">
    <property type="entry name" value="UDP-Glc/GDP-Man_DH_dimer"/>
</dbReference>
<evidence type="ECO:0000256" key="7">
    <source>
        <dbReference type="ARBA" id="ARBA00047473"/>
    </source>
</evidence>
<dbReference type="InterPro" id="IPR017476">
    <property type="entry name" value="UDP-Glc/GDP-Man"/>
</dbReference>
<evidence type="ECO:0000256" key="2">
    <source>
        <dbReference type="ARBA" id="ARBA00006601"/>
    </source>
</evidence>
<dbReference type="InterPro" id="IPR036291">
    <property type="entry name" value="NAD(P)-bd_dom_sf"/>
</dbReference>
<organism evidence="13 14">
    <name type="scientific">Porphyromonas gingivicanis</name>
    <dbReference type="NCBI Taxonomy" id="266762"/>
    <lineage>
        <taxon>Bacteria</taxon>
        <taxon>Pseudomonadati</taxon>
        <taxon>Bacteroidota</taxon>
        <taxon>Bacteroidia</taxon>
        <taxon>Bacteroidales</taxon>
        <taxon>Porphyromonadaceae</taxon>
        <taxon>Porphyromonas</taxon>
    </lineage>
</organism>
<comment type="similarity">
    <text evidence="2 8">Belongs to the UDP-glucose/GDP-mannose dehydrogenase family.</text>
</comment>
<dbReference type="SUPFAM" id="SSF51735">
    <property type="entry name" value="NAD(P)-binding Rossmann-fold domains"/>
    <property type="match status" value="1"/>
</dbReference>
<dbReference type="OrthoDB" id="9803238at2"/>
<dbReference type="EC" id="1.1.1.22" evidence="3 8"/>
<protein>
    <recommendedName>
        <fullName evidence="4 8">UDP-glucose 6-dehydrogenase</fullName>
        <ecNumber evidence="3 8">1.1.1.22</ecNumber>
    </recommendedName>
</protein>
<reference evidence="13 14" key="1">
    <citation type="submission" date="2014-08" db="EMBL/GenBank/DDBJ databases">
        <title>Porphyromonas gingivicanis strain:COT-022_OH1391 Genome sequencing.</title>
        <authorList>
            <person name="Wallis C."/>
            <person name="Deusch O."/>
            <person name="O'Flynn C."/>
            <person name="Davis I."/>
            <person name="Jospin G."/>
            <person name="Darling A.E."/>
            <person name="Coil D.A."/>
            <person name="Alexiev A."/>
            <person name="Horsfall A."/>
            <person name="Kirkwood N."/>
            <person name="Harris S."/>
            <person name="Eisen J.A."/>
        </authorList>
    </citation>
    <scope>NUCLEOTIDE SEQUENCE [LARGE SCALE GENOMIC DNA]</scope>
    <source>
        <strain evidence="14">COT-022 OH1391</strain>
    </source>
</reference>
<dbReference type="SUPFAM" id="SSF52413">
    <property type="entry name" value="UDP-glucose/GDP-mannose dehydrogenase C-terminal domain"/>
    <property type="match status" value="1"/>
</dbReference>
<dbReference type="EMBL" id="JQZW01000008">
    <property type="protein sequence ID" value="KGN98169.1"/>
    <property type="molecule type" value="Genomic_DNA"/>
</dbReference>
<proteinExistence type="inferred from homology"/>
<dbReference type="SMART" id="SM00984">
    <property type="entry name" value="UDPG_MGDP_dh_C"/>
    <property type="match status" value="1"/>
</dbReference>
<dbReference type="PANTHER" id="PTHR43750">
    <property type="entry name" value="UDP-GLUCOSE 6-DEHYDROGENASE TUAD"/>
    <property type="match status" value="1"/>
</dbReference>
<dbReference type="Gene3D" id="3.40.50.720">
    <property type="entry name" value="NAD(P)-binding Rossmann-like Domain"/>
    <property type="match status" value="2"/>
</dbReference>
<dbReference type="eggNOG" id="COG1004">
    <property type="taxonomic scope" value="Bacteria"/>
</dbReference>
<dbReference type="Pfam" id="PF03721">
    <property type="entry name" value="UDPG_MGDP_dh_N"/>
    <property type="match status" value="1"/>
</dbReference>
<feature type="domain" description="UDP-glucose/GDP-mannose dehydrogenase C-terminal" evidence="12">
    <location>
        <begin position="321"/>
        <end position="423"/>
    </location>
</feature>
<dbReference type="GO" id="GO:0006065">
    <property type="term" value="P:UDP-glucuronate biosynthetic process"/>
    <property type="evidence" value="ECO:0007669"/>
    <property type="project" value="UniProtKB-UniPathway"/>
</dbReference>
<feature type="binding site" evidence="10">
    <location>
        <position position="210"/>
    </location>
    <ligand>
        <name>substrate</name>
    </ligand>
</feature>
<evidence type="ECO:0000313" key="14">
    <source>
        <dbReference type="Proteomes" id="UP000030134"/>
    </source>
</evidence>
<dbReference type="Pfam" id="PF00984">
    <property type="entry name" value="UDPG_MGDP_dh"/>
    <property type="match status" value="1"/>
</dbReference>
<dbReference type="InterPro" id="IPR001732">
    <property type="entry name" value="UDP-Glc/GDP-Man_DH_N"/>
</dbReference>
<accession>A0A0A2GCJ1</accession>
<dbReference type="NCBIfam" id="TIGR03026">
    <property type="entry name" value="NDP-sugDHase"/>
    <property type="match status" value="1"/>
</dbReference>
<feature type="binding site" evidence="11">
    <location>
        <position position="30"/>
    </location>
    <ligand>
        <name>NAD(+)</name>
        <dbReference type="ChEBI" id="CHEBI:57540"/>
    </ligand>
</feature>
<dbReference type="Proteomes" id="UP000030134">
    <property type="component" value="Unassembled WGS sequence"/>
</dbReference>
<dbReference type="AlphaFoldDB" id="A0A0A2GCJ1"/>
<keyword evidence="5 8" id="KW-0560">Oxidoreductase</keyword>
<dbReference type="InterPro" id="IPR014027">
    <property type="entry name" value="UDP-Glc/GDP-Man_DH_C"/>
</dbReference>
<feature type="binding site" evidence="10">
    <location>
        <begin position="155"/>
        <end position="158"/>
    </location>
    <ligand>
        <name>substrate</name>
    </ligand>
</feature>
<dbReference type="InterPro" id="IPR028357">
    <property type="entry name" value="UDPglc_DH_bac"/>
</dbReference>
<dbReference type="InterPro" id="IPR008927">
    <property type="entry name" value="6-PGluconate_DH-like_C_sf"/>
</dbReference>
<comment type="catalytic activity">
    <reaction evidence="7 8">
        <text>UDP-alpha-D-glucose + 2 NAD(+) + H2O = UDP-alpha-D-glucuronate + 2 NADH + 3 H(+)</text>
        <dbReference type="Rhea" id="RHEA:23596"/>
        <dbReference type="ChEBI" id="CHEBI:15377"/>
        <dbReference type="ChEBI" id="CHEBI:15378"/>
        <dbReference type="ChEBI" id="CHEBI:57540"/>
        <dbReference type="ChEBI" id="CHEBI:57945"/>
        <dbReference type="ChEBI" id="CHEBI:58052"/>
        <dbReference type="ChEBI" id="CHEBI:58885"/>
        <dbReference type="EC" id="1.1.1.22"/>
    </reaction>
</comment>
<feature type="binding site" evidence="11">
    <location>
        <position position="335"/>
    </location>
    <ligand>
        <name>NAD(+)</name>
        <dbReference type="ChEBI" id="CHEBI:57540"/>
    </ligand>
</feature>
<dbReference type="GO" id="GO:0051287">
    <property type="term" value="F:NAD binding"/>
    <property type="evidence" value="ECO:0007669"/>
    <property type="project" value="InterPro"/>
</dbReference>
<feature type="binding site" evidence="10">
    <location>
        <begin position="255"/>
        <end position="259"/>
    </location>
    <ligand>
        <name>substrate</name>
    </ligand>
</feature>
<dbReference type="STRING" id="266762.HQ36_04465"/>
<dbReference type="GO" id="GO:0000271">
    <property type="term" value="P:polysaccharide biosynthetic process"/>
    <property type="evidence" value="ECO:0007669"/>
    <property type="project" value="InterPro"/>
</dbReference>
<keyword evidence="14" id="KW-1185">Reference proteome</keyword>
<dbReference type="Pfam" id="PF03720">
    <property type="entry name" value="UDPG_MGDP_dh_C"/>
    <property type="match status" value="1"/>
</dbReference>
<feature type="binding site" evidence="11">
    <location>
        <position position="269"/>
    </location>
    <ligand>
        <name>NAD(+)</name>
        <dbReference type="ChEBI" id="CHEBI:57540"/>
    </ligand>
</feature>
<feature type="active site" description="Nucleophile" evidence="9">
    <location>
        <position position="266"/>
    </location>
</feature>
<dbReference type="UniPathway" id="UPA00038">
    <property type="reaction ID" value="UER00491"/>
</dbReference>
<dbReference type="InterPro" id="IPR036220">
    <property type="entry name" value="UDP-Glc/GDP-Man_DH_C_sf"/>
</dbReference>
<comment type="pathway">
    <text evidence="1">Nucleotide-sugar biosynthesis; UDP-alpha-D-glucuronate biosynthesis; UDP-alpha-D-glucuronate from UDP-alpha-D-glucose: step 1/1.</text>
</comment>
<evidence type="ECO:0000256" key="4">
    <source>
        <dbReference type="ARBA" id="ARBA00015132"/>
    </source>
</evidence>
<dbReference type="PIRSF" id="PIRSF000124">
    <property type="entry name" value="UDPglc_GDPman_dh"/>
    <property type="match status" value="1"/>
</dbReference>
<dbReference type="GO" id="GO:0003979">
    <property type="term" value="F:UDP-glucose 6-dehydrogenase activity"/>
    <property type="evidence" value="ECO:0007669"/>
    <property type="project" value="UniProtKB-EC"/>
</dbReference>
<evidence type="ECO:0000256" key="9">
    <source>
        <dbReference type="PIRSR" id="PIRSR500134-1"/>
    </source>
</evidence>
<dbReference type="RefSeq" id="WP_036883695.1">
    <property type="nucleotide sequence ID" value="NZ_JQZW01000008.1"/>
</dbReference>
<comment type="caution">
    <text evidence="13">The sequence shown here is derived from an EMBL/GenBank/DDBJ whole genome shotgun (WGS) entry which is preliminary data.</text>
</comment>
<dbReference type="PIRSF" id="PIRSF500134">
    <property type="entry name" value="UDPglc_DH_bac"/>
    <property type="match status" value="1"/>
</dbReference>
<dbReference type="Gene3D" id="1.20.5.100">
    <property type="entry name" value="Cytochrome c1, transmembrane anchor, C-terminal"/>
    <property type="match status" value="1"/>
</dbReference>
<feature type="binding site" evidence="11">
    <location>
        <position position="158"/>
    </location>
    <ligand>
        <name>NAD(+)</name>
        <dbReference type="ChEBI" id="CHEBI:57540"/>
    </ligand>
</feature>
<sequence length="439" mass="48560">MNVVVVGVGYVGLVSGACFAEMGVQVACIDINQTKIDALNAGKIPIYEPGLQEIVARNKKAGRLLFGTDIKPYLAQADIVFSAVGTPPRTDGSADTSAVLETARIVGDNINQYIVFVTKSTVPVGTTLSVKKIIEERLGKRGVTIPFDVVSNPEFLKEGNAVNDFMHPDRIVIGCDSERAQALMTTLYKPFMVSNERFLFTDPNSAEMIKYASNAMLATRISFMNDIANLCEKVQADVTAVRKGIGADSRIGSKFLYPGCGYGGSCFPKDIKALLATAQEHGYTLEILEAVQRVNERQKIILVEKYQRNHPQESLEGKKIAIWGTSFKPETDDMRDAPSIKTIEKLLQLGCQVTVFDPIAMEEARCNFGTRITYATDQYEALHEADALFLLTEWKQFRLPNWSLVKGLMRGNEIYDGRNIFNKESITQEGFRYFSVGGQ</sequence>
<feature type="binding site" evidence="11">
    <location>
        <position position="121"/>
    </location>
    <ligand>
        <name>NAD(+)</name>
        <dbReference type="ChEBI" id="CHEBI:57540"/>
    </ligand>
</feature>
<dbReference type="PANTHER" id="PTHR43750:SF3">
    <property type="entry name" value="UDP-GLUCOSE 6-DEHYDROGENASE TUAD"/>
    <property type="match status" value="1"/>
</dbReference>